<protein>
    <submittedName>
        <fullName evidence="8">Hydrolase, NUDIX family protein</fullName>
    </submittedName>
</protein>
<dbReference type="eggNOG" id="COG0494">
    <property type="taxonomic scope" value="Bacteria"/>
</dbReference>
<dbReference type="Gene3D" id="3.90.79.10">
    <property type="entry name" value="Nucleoside Triphosphate Pyrophosphohydrolase"/>
    <property type="match status" value="1"/>
</dbReference>
<evidence type="ECO:0000313" key="9">
    <source>
        <dbReference type="Proteomes" id="UP000008674"/>
    </source>
</evidence>
<dbReference type="SUPFAM" id="SSF55811">
    <property type="entry name" value="Nudix"/>
    <property type="match status" value="1"/>
</dbReference>
<dbReference type="PANTHER" id="PTHR12992:SF11">
    <property type="entry name" value="MITOCHONDRIAL COENZYME A DIPHOSPHATASE NUDT8"/>
    <property type="match status" value="1"/>
</dbReference>
<comment type="cofactor">
    <cofactor evidence="1">
        <name>Mn(2+)</name>
        <dbReference type="ChEBI" id="CHEBI:29035"/>
    </cofactor>
</comment>
<dbReference type="KEGG" id="sru:SRU_1974"/>
<dbReference type="GO" id="GO:0010945">
    <property type="term" value="F:coenzyme A diphosphatase activity"/>
    <property type="evidence" value="ECO:0007669"/>
    <property type="project" value="InterPro"/>
</dbReference>
<keyword evidence="4 8" id="KW-0378">Hydrolase</keyword>
<evidence type="ECO:0000259" key="7">
    <source>
        <dbReference type="PROSITE" id="PS51462"/>
    </source>
</evidence>
<accession>Q2S147</accession>
<dbReference type="InterPro" id="IPR000086">
    <property type="entry name" value="NUDIX_hydrolase_dom"/>
</dbReference>
<keyword evidence="9" id="KW-1185">Reference proteome</keyword>
<dbReference type="InterPro" id="IPR045121">
    <property type="entry name" value="CoAse"/>
</dbReference>
<keyword evidence="3" id="KW-0479">Metal-binding</keyword>
<dbReference type="CDD" id="cd03426">
    <property type="entry name" value="NUDIX_CoAse_Nudt7"/>
    <property type="match status" value="1"/>
</dbReference>
<dbReference type="PANTHER" id="PTHR12992">
    <property type="entry name" value="NUDIX HYDROLASE"/>
    <property type="match status" value="1"/>
</dbReference>
<keyword evidence="6" id="KW-0464">Manganese</keyword>
<dbReference type="AlphaFoldDB" id="Q2S147"/>
<dbReference type="InterPro" id="IPR020084">
    <property type="entry name" value="NUDIX_hydrolase_CS"/>
</dbReference>
<dbReference type="STRING" id="309807.SRU_1974"/>
<evidence type="ECO:0000256" key="3">
    <source>
        <dbReference type="ARBA" id="ARBA00022723"/>
    </source>
</evidence>
<reference evidence="8 9" key="1">
    <citation type="journal article" date="2005" name="Proc. Natl. Acad. Sci. U.S.A.">
        <title>The genome of Salinibacter ruber: convergence and gene exchange among hyperhalophilic bacteria and archaea.</title>
        <authorList>
            <person name="Mongodin E.F."/>
            <person name="Nelson K.E."/>
            <person name="Daugherty S."/>
            <person name="Deboy R.T."/>
            <person name="Wister J."/>
            <person name="Khouri H."/>
            <person name="Weidman J."/>
            <person name="Walsh D.A."/>
            <person name="Papke R.T."/>
            <person name="Sanchez Perez G."/>
            <person name="Sharma A.K."/>
            <person name="Nesbo C.L."/>
            <person name="MacLeod D."/>
            <person name="Bapteste E."/>
            <person name="Doolittle W.F."/>
            <person name="Charlebois R.L."/>
            <person name="Legault B."/>
            <person name="Rodriguez-Valera F."/>
        </authorList>
    </citation>
    <scope>NUCLEOTIDE SEQUENCE [LARGE SCALE GENOMIC DNA]</scope>
    <source>
        <strain evidence="9">DSM 13855 / CECT 5946 / M31</strain>
    </source>
</reference>
<proteinExistence type="predicted"/>
<dbReference type="EMBL" id="CP000159">
    <property type="protein sequence ID" value="ABC43664.1"/>
    <property type="molecule type" value="Genomic_DNA"/>
</dbReference>
<dbReference type="HOGENOM" id="CLU_040940_5_3_10"/>
<name>Q2S147_SALRD</name>
<keyword evidence="5" id="KW-0460">Magnesium</keyword>
<dbReference type="GO" id="GO:0046872">
    <property type="term" value="F:metal ion binding"/>
    <property type="evidence" value="ECO:0007669"/>
    <property type="project" value="UniProtKB-KW"/>
</dbReference>
<feature type="domain" description="Nudix hydrolase" evidence="7">
    <location>
        <begin position="62"/>
        <end position="195"/>
    </location>
</feature>
<evidence type="ECO:0000256" key="2">
    <source>
        <dbReference type="ARBA" id="ARBA00001946"/>
    </source>
</evidence>
<dbReference type="EnsemblBacteria" id="ABC43664">
    <property type="protein sequence ID" value="ABC43664"/>
    <property type="gene ID" value="SRU_1974"/>
</dbReference>
<dbReference type="InterPro" id="IPR015797">
    <property type="entry name" value="NUDIX_hydrolase-like_dom_sf"/>
</dbReference>
<dbReference type="Proteomes" id="UP000008674">
    <property type="component" value="Chromosome"/>
</dbReference>
<comment type="cofactor">
    <cofactor evidence="2">
        <name>Mg(2+)</name>
        <dbReference type="ChEBI" id="CHEBI:18420"/>
    </cofactor>
</comment>
<sequence>MPFFCLPRSFDTLHSLMAFSLSRLVPRLAERLGGPLPGHEAHLRMAPQNPSRRADLSVEARDCRDAGVLLLLHPDEADPSVVLTVRRDHLPDHAGQISFPGGRRERGESLSDTALREAEEEINLPPASVDVLGALTPLFIPPSNFCVHPFVGHTPSPASLRPTDAEVGRILQVPLARLLDPAARTTETRPLNGRDVDVPYYDVAGHTVWGATAMMLAEFLAVVRDATASAE</sequence>
<dbReference type="PROSITE" id="PS00893">
    <property type="entry name" value="NUDIX_BOX"/>
    <property type="match status" value="1"/>
</dbReference>
<evidence type="ECO:0000313" key="8">
    <source>
        <dbReference type="EMBL" id="ABC43664.1"/>
    </source>
</evidence>
<dbReference type="OrthoDB" id="9802805at2"/>
<evidence type="ECO:0000256" key="1">
    <source>
        <dbReference type="ARBA" id="ARBA00001936"/>
    </source>
</evidence>
<gene>
    <name evidence="8" type="ordered locus">SRU_1974</name>
</gene>
<evidence type="ECO:0000256" key="5">
    <source>
        <dbReference type="ARBA" id="ARBA00022842"/>
    </source>
</evidence>
<evidence type="ECO:0000256" key="6">
    <source>
        <dbReference type="ARBA" id="ARBA00023211"/>
    </source>
</evidence>
<evidence type="ECO:0000256" key="4">
    <source>
        <dbReference type="ARBA" id="ARBA00022801"/>
    </source>
</evidence>
<dbReference type="Pfam" id="PF00293">
    <property type="entry name" value="NUDIX"/>
    <property type="match status" value="1"/>
</dbReference>
<dbReference type="PROSITE" id="PS51462">
    <property type="entry name" value="NUDIX"/>
    <property type="match status" value="1"/>
</dbReference>
<organism evidence="8 9">
    <name type="scientific">Salinibacter ruber (strain DSM 13855 / M31)</name>
    <dbReference type="NCBI Taxonomy" id="309807"/>
    <lineage>
        <taxon>Bacteria</taxon>
        <taxon>Pseudomonadati</taxon>
        <taxon>Rhodothermota</taxon>
        <taxon>Rhodothermia</taxon>
        <taxon>Rhodothermales</taxon>
        <taxon>Salinibacteraceae</taxon>
        <taxon>Salinibacter</taxon>
    </lineage>
</organism>